<protein>
    <recommendedName>
        <fullName evidence="3">DH domain-containing protein</fullName>
    </recommendedName>
</protein>
<proteinExistence type="predicted"/>
<dbReference type="Gene3D" id="1.20.1270.60">
    <property type="entry name" value="Arfaptin homology (AH) domain/BAR domain"/>
    <property type="match status" value="1"/>
</dbReference>
<feature type="compositionally biased region" description="Basic and acidic residues" evidence="2">
    <location>
        <begin position="932"/>
        <end position="944"/>
    </location>
</feature>
<dbReference type="CDD" id="cd00160">
    <property type="entry name" value="RhoGEF"/>
    <property type="match status" value="1"/>
</dbReference>
<feature type="region of interest" description="Disordered" evidence="2">
    <location>
        <begin position="29"/>
        <end position="79"/>
    </location>
</feature>
<evidence type="ECO:0000259" key="3">
    <source>
        <dbReference type="PROSITE" id="PS50010"/>
    </source>
</evidence>
<dbReference type="PROSITE" id="PS50010">
    <property type="entry name" value="DH_2"/>
    <property type="match status" value="1"/>
</dbReference>
<dbReference type="InterPro" id="IPR035899">
    <property type="entry name" value="DBL_dom_sf"/>
</dbReference>
<dbReference type="PANTHER" id="PTHR22834:SF20">
    <property type="entry name" value="SH3 DOMAIN-CONTAINING PROTEIN"/>
    <property type="match status" value="1"/>
</dbReference>
<dbReference type="Pfam" id="PF00621">
    <property type="entry name" value="RhoGEF"/>
    <property type="match status" value="1"/>
</dbReference>
<feature type="compositionally biased region" description="Polar residues" evidence="2">
    <location>
        <begin position="892"/>
        <end position="924"/>
    </location>
</feature>
<dbReference type="InterPro" id="IPR051492">
    <property type="entry name" value="Dynamin-Rho_GEF"/>
</dbReference>
<dbReference type="EMBL" id="JBBPDW010000003">
    <property type="protein sequence ID" value="KAK7554575.1"/>
    <property type="molecule type" value="Genomic_DNA"/>
</dbReference>
<gene>
    <name evidence="4" type="ORF">IWX46DRAFT_518773</name>
</gene>
<evidence type="ECO:0000313" key="4">
    <source>
        <dbReference type="EMBL" id="KAK7554575.1"/>
    </source>
</evidence>
<feature type="compositionally biased region" description="Basic and acidic residues" evidence="2">
    <location>
        <begin position="155"/>
        <end position="167"/>
    </location>
</feature>
<dbReference type="CDD" id="cd07589">
    <property type="entry name" value="BAR_DNMBP"/>
    <property type="match status" value="1"/>
</dbReference>
<dbReference type="InterPro" id="IPR004148">
    <property type="entry name" value="BAR_dom"/>
</dbReference>
<dbReference type="Proteomes" id="UP001365128">
    <property type="component" value="Unassembled WGS sequence"/>
</dbReference>
<feature type="compositionally biased region" description="Polar residues" evidence="2">
    <location>
        <begin position="826"/>
        <end position="847"/>
    </location>
</feature>
<dbReference type="SUPFAM" id="SSF48065">
    <property type="entry name" value="DBL homology domain (DH-domain)"/>
    <property type="match status" value="1"/>
</dbReference>
<feature type="region of interest" description="Disordered" evidence="2">
    <location>
        <begin position="207"/>
        <end position="242"/>
    </location>
</feature>
<reference evidence="4 5" key="1">
    <citation type="submission" date="2024-04" db="EMBL/GenBank/DDBJ databases">
        <title>Phyllosticta paracitricarpa is synonymous to the EU quarantine fungus P. citricarpa based on phylogenomic analyses.</title>
        <authorList>
            <consortium name="Lawrence Berkeley National Laboratory"/>
            <person name="Van Ingen-Buijs V.A."/>
            <person name="Van Westerhoven A.C."/>
            <person name="Haridas S."/>
            <person name="Skiadas P."/>
            <person name="Martin F."/>
            <person name="Groenewald J.Z."/>
            <person name="Crous P.W."/>
            <person name="Seidl M.F."/>
        </authorList>
    </citation>
    <scope>NUCLEOTIDE SEQUENCE [LARGE SCALE GENOMIC DNA]</scope>
    <source>
        <strain evidence="4 5">CBS 122670</strain>
    </source>
</reference>
<evidence type="ECO:0000313" key="5">
    <source>
        <dbReference type="Proteomes" id="UP001365128"/>
    </source>
</evidence>
<feature type="compositionally biased region" description="Acidic residues" evidence="2">
    <location>
        <begin position="210"/>
        <end position="219"/>
    </location>
</feature>
<comment type="caution">
    <text evidence="4">The sequence shown here is derived from an EMBL/GenBank/DDBJ whole genome shotgun (WGS) entry which is preliminary data.</text>
</comment>
<dbReference type="SMART" id="SM00325">
    <property type="entry name" value="RhoGEF"/>
    <property type="match status" value="1"/>
</dbReference>
<feature type="domain" description="DH" evidence="3">
    <location>
        <begin position="249"/>
        <end position="476"/>
    </location>
</feature>
<dbReference type="Gene3D" id="1.20.900.10">
    <property type="entry name" value="Dbl homology (DH) domain"/>
    <property type="match status" value="1"/>
</dbReference>
<dbReference type="InterPro" id="IPR027267">
    <property type="entry name" value="AH/BAR_dom_sf"/>
</dbReference>
<keyword evidence="1" id="KW-0344">Guanine-nucleotide releasing factor</keyword>
<name>A0ABR1MND3_9PEZI</name>
<dbReference type="SUPFAM" id="SSF103657">
    <property type="entry name" value="BAR/IMD domain-like"/>
    <property type="match status" value="1"/>
</dbReference>
<dbReference type="InterPro" id="IPR000219">
    <property type="entry name" value="DH_dom"/>
</dbReference>
<feature type="compositionally biased region" description="Polar residues" evidence="2">
    <location>
        <begin position="777"/>
        <end position="797"/>
    </location>
</feature>
<feature type="region of interest" description="Disordered" evidence="2">
    <location>
        <begin position="777"/>
        <end position="944"/>
    </location>
</feature>
<feature type="region of interest" description="Disordered" evidence="2">
    <location>
        <begin position="330"/>
        <end position="359"/>
    </location>
</feature>
<feature type="compositionally biased region" description="Polar residues" evidence="2">
    <location>
        <begin position="336"/>
        <end position="345"/>
    </location>
</feature>
<dbReference type="PANTHER" id="PTHR22834">
    <property type="entry name" value="NUCLEAR FUSION PROTEIN FUS2"/>
    <property type="match status" value="1"/>
</dbReference>
<accession>A0ABR1MND3</accession>
<sequence>MLGPASSLEETPPLWSIQGPTLEEHAIRWQGNELGNSRESLDDDRYSSVAPEDLTGVAVDSNNYDPGHDPRSADWTPHIHHPAENRFTLDSEGYTKVREILDSYHGSNPVTPEMAHGFQQQFQTVSPNLAHLHTEWSSAEKTQRFLSELLGARDQPSRKSPSPEETPKQSTRRQVRSDFLDEYEQSLAPEGDYSGTVIVYSSSKLYGKDQEDDESDADPQDAMGPPAPPPKDWRYSPLPRPPVEQSLRRRRYVVKELIDTELHYFQDMKVVEDIYKGTSFAIHEVTDEDRRILFGNTAELVEFSLQFLDSLRPAAEGIYKLNHHGRWAEKEKERQSVGTDNSIATGGSADINDDPVSVSSDRQTRIGAVFMEHLTDMERVYSVYVQNHGAANTRLMKMQENKQVNIWLGECHKYAADITSAWDLDALIVKPTQRFLKYAMLLDSILKVTPPDHPDYQNLKAASDGMRSMSARINETKGRKEIVEKIVTRKREKSDGGSMAFSLKAFGRRTEKIKQQVGLAEAVDDPEYDAISQKFGGHFFQLQIVMRDVEKYLEDLQKLVDQNNIVASELEGWLDISFPLHVEIESKWRQYVMAIREITAHGLIAHRDEVRKSVIKPIQILWELHGKPQKLMQKRKKRLPEYAKFKVAKENGTTVEKKLKEVADEFVAINGALKDELPLLYAKTKVLIENCQRNLIDSQRRWYQVFAAKLGQILAIGDDVEKHSHDNSELVSIFNRDYRRVQEELERIEGVMRSLRELATFSPATTFMTDSDFSIKRPSTFSSSRRTQSIASDQSIVVGSPEAGQSKRTSGNYNHIPDFGTPLLSEPNQASPTSTTPGRIRTGSTMSSRDHSAPHSFALPTVTSAGHFSPRPSTSSGRNADTLNTGFGPRLSSENADQGRTSGQSSFSTQTAVSQHTRTSSIFSSAMPMSDFPHDPRDDTDTEVGPKSDKVLFLAASLFEFNIAHDRREAGFPYLVYVPGEVFDVLAMRGELWLARNQDDPNRTVGWIWEKHFATLSEQ</sequence>
<organism evidence="4 5">
    <name type="scientific">Phyllosticta citricarpa</name>
    <dbReference type="NCBI Taxonomy" id="55181"/>
    <lineage>
        <taxon>Eukaryota</taxon>
        <taxon>Fungi</taxon>
        <taxon>Dikarya</taxon>
        <taxon>Ascomycota</taxon>
        <taxon>Pezizomycotina</taxon>
        <taxon>Dothideomycetes</taxon>
        <taxon>Dothideomycetes incertae sedis</taxon>
        <taxon>Botryosphaeriales</taxon>
        <taxon>Phyllostictaceae</taxon>
        <taxon>Phyllosticta</taxon>
    </lineage>
</organism>
<evidence type="ECO:0000256" key="1">
    <source>
        <dbReference type="ARBA" id="ARBA00022658"/>
    </source>
</evidence>
<feature type="region of interest" description="Disordered" evidence="2">
    <location>
        <begin position="151"/>
        <end position="176"/>
    </location>
</feature>
<feature type="compositionally biased region" description="Polar residues" evidence="2">
    <location>
        <begin position="861"/>
        <end position="885"/>
    </location>
</feature>
<evidence type="ECO:0000256" key="2">
    <source>
        <dbReference type="SAM" id="MobiDB-lite"/>
    </source>
</evidence>
<keyword evidence="5" id="KW-1185">Reference proteome</keyword>
<dbReference type="Pfam" id="PF03114">
    <property type="entry name" value="BAR"/>
    <property type="match status" value="1"/>
</dbReference>